<dbReference type="GO" id="GO:0016747">
    <property type="term" value="F:acyltransferase activity, transferring groups other than amino-acyl groups"/>
    <property type="evidence" value="ECO:0007669"/>
    <property type="project" value="InterPro"/>
</dbReference>
<evidence type="ECO:0000256" key="2">
    <source>
        <dbReference type="ARBA" id="ARBA00023315"/>
    </source>
</evidence>
<evidence type="ECO:0000256" key="1">
    <source>
        <dbReference type="ARBA" id="ARBA00022679"/>
    </source>
</evidence>
<name>A0A5K8AC23_9BACT</name>
<feature type="domain" description="N-acetyltransferase" evidence="3">
    <location>
        <begin position="3"/>
        <end position="141"/>
    </location>
</feature>
<dbReference type="Gene3D" id="3.40.630.30">
    <property type="match status" value="1"/>
</dbReference>
<accession>A0A5K8AC23</accession>
<keyword evidence="5" id="KW-1185">Reference proteome</keyword>
<dbReference type="PANTHER" id="PTHR43877">
    <property type="entry name" value="AMINOALKYLPHOSPHONATE N-ACETYLTRANSFERASE-RELATED-RELATED"/>
    <property type="match status" value="1"/>
</dbReference>
<dbReference type="SUPFAM" id="SSF55729">
    <property type="entry name" value="Acyl-CoA N-acyltransferases (Nat)"/>
    <property type="match status" value="1"/>
</dbReference>
<dbReference type="Pfam" id="PF00583">
    <property type="entry name" value="Acetyltransf_1"/>
    <property type="match status" value="1"/>
</dbReference>
<dbReference type="PROSITE" id="PS51186">
    <property type="entry name" value="GNAT"/>
    <property type="match status" value="1"/>
</dbReference>
<dbReference type="PANTHER" id="PTHR43877:SF2">
    <property type="entry name" value="AMINOALKYLPHOSPHONATE N-ACETYLTRANSFERASE-RELATED"/>
    <property type="match status" value="1"/>
</dbReference>
<evidence type="ECO:0000259" key="3">
    <source>
        <dbReference type="PROSITE" id="PS51186"/>
    </source>
</evidence>
<dbReference type="InterPro" id="IPR000182">
    <property type="entry name" value="GNAT_dom"/>
</dbReference>
<keyword evidence="2" id="KW-0012">Acyltransferase</keyword>
<dbReference type="EMBL" id="AP021879">
    <property type="protein sequence ID" value="BBO90212.1"/>
    <property type="molecule type" value="Genomic_DNA"/>
</dbReference>
<dbReference type="RefSeq" id="WP_155311292.1">
    <property type="nucleotide sequence ID" value="NZ_AP021879.1"/>
</dbReference>
<protein>
    <submittedName>
        <fullName evidence="4">GNAT family acetyltransferase</fullName>
    </submittedName>
</protein>
<dbReference type="InterPro" id="IPR050832">
    <property type="entry name" value="Bact_Acetyltransf"/>
</dbReference>
<dbReference type="InterPro" id="IPR016181">
    <property type="entry name" value="Acyl_CoA_acyltransferase"/>
</dbReference>
<dbReference type="AlphaFoldDB" id="A0A5K8AC23"/>
<dbReference type="CDD" id="cd04301">
    <property type="entry name" value="NAT_SF"/>
    <property type="match status" value="1"/>
</dbReference>
<evidence type="ECO:0000313" key="5">
    <source>
        <dbReference type="Proteomes" id="UP000422108"/>
    </source>
</evidence>
<sequence length="141" mass="16225">MMIEIRPYESNDEMQVVQLWTACGLVVAWNNPHRDIQRKLAVQPELFLVGCLAYKIIATVMAGYDGHRGWINYLAVHPNYQHTGLGKRMMAEAEIRLRATGCSKINLQVRRTNAKVIEFYKKIGYKLDDVVSFGKRLEPDE</sequence>
<dbReference type="NCBIfam" id="NF002959">
    <property type="entry name" value="PRK03624.1"/>
    <property type="match status" value="1"/>
</dbReference>
<keyword evidence="1 4" id="KW-0808">Transferase</keyword>
<evidence type="ECO:0000313" key="4">
    <source>
        <dbReference type="EMBL" id="BBO90212.1"/>
    </source>
</evidence>
<reference evidence="4 5" key="1">
    <citation type="submission" date="2019-11" db="EMBL/GenBank/DDBJ databases">
        <title>Comparative genomics of hydrocarbon-degrading Desulfosarcina strains.</title>
        <authorList>
            <person name="Watanabe M."/>
            <person name="Kojima H."/>
            <person name="Fukui M."/>
        </authorList>
    </citation>
    <scope>NUCLEOTIDE SEQUENCE [LARGE SCALE GENOMIC DNA]</scope>
    <source>
        <strain evidence="5">oXyS1</strain>
    </source>
</reference>
<organism evidence="4 5">
    <name type="scientific">Desulfosarcina ovata subsp. ovata</name>
    <dbReference type="NCBI Taxonomy" id="2752305"/>
    <lineage>
        <taxon>Bacteria</taxon>
        <taxon>Pseudomonadati</taxon>
        <taxon>Thermodesulfobacteriota</taxon>
        <taxon>Desulfobacteria</taxon>
        <taxon>Desulfobacterales</taxon>
        <taxon>Desulfosarcinaceae</taxon>
        <taxon>Desulfosarcina</taxon>
    </lineage>
</organism>
<gene>
    <name evidence="4" type="primary">ypeA</name>
    <name evidence="4" type="ORF">DSCOOX_33920</name>
</gene>
<dbReference type="Proteomes" id="UP000422108">
    <property type="component" value="Chromosome"/>
</dbReference>
<proteinExistence type="predicted"/>